<dbReference type="KEGG" id="naf:GQ61_05400"/>
<comment type="miscellaneous">
    <text evidence="5">In the reaction, the free carboxyl group of octanoic acid is attached via an amide linkage to the epsilon-amino group of a specific lysine residue of lipoyl domains of lipoate-dependent enzymes.</text>
</comment>
<keyword evidence="3 5" id="KW-0012">Acyltransferase</keyword>
<dbReference type="EMBL" id="CP008743">
    <property type="protein sequence ID" value="ARN84818.1"/>
    <property type="molecule type" value="Genomic_DNA"/>
</dbReference>
<dbReference type="SUPFAM" id="SSF55681">
    <property type="entry name" value="Class II aaRS and biotin synthetases"/>
    <property type="match status" value="1"/>
</dbReference>
<feature type="binding site" evidence="5 8">
    <location>
        <begin position="149"/>
        <end position="151"/>
    </location>
    <ligand>
        <name>substrate</name>
    </ligand>
</feature>
<organism evidence="11 12">
    <name type="scientific">Candidatus Nucleicultrix amoebiphila FS5</name>
    <dbReference type="NCBI Taxonomy" id="1414854"/>
    <lineage>
        <taxon>Bacteria</taxon>
        <taxon>Pseudomonadati</taxon>
        <taxon>Pseudomonadota</taxon>
        <taxon>Alphaproteobacteria</taxon>
        <taxon>Holosporales</taxon>
        <taxon>Candidatus Nucleicultricaceae</taxon>
        <taxon>Candidatus Nucleicultrix</taxon>
    </lineage>
</organism>
<dbReference type="PANTHER" id="PTHR10993">
    <property type="entry name" value="OCTANOYLTRANSFERASE"/>
    <property type="match status" value="1"/>
</dbReference>
<keyword evidence="12" id="KW-1185">Reference proteome</keyword>
<dbReference type="AlphaFoldDB" id="A0A1W6N4Y0"/>
<dbReference type="Gene3D" id="3.30.930.10">
    <property type="entry name" value="Bira Bifunctional Protein, Domain 2"/>
    <property type="match status" value="1"/>
</dbReference>
<dbReference type="GO" id="GO:0009249">
    <property type="term" value="P:protein lipoylation"/>
    <property type="evidence" value="ECO:0007669"/>
    <property type="project" value="InterPro"/>
</dbReference>
<dbReference type="InterPro" id="IPR045864">
    <property type="entry name" value="aa-tRNA-synth_II/BPL/LPL"/>
</dbReference>
<evidence type="ECO:0000256" key="9">
    <source>
        <dbReference type="PIRSR" id="PIRSR016262-3"/>
    </source>
</evidence>
<evidence type="ECO:0000256" key="3">
    <source>
        <dbReference type="ARBA" id="ARBA00023315"/>
    </source>
</evidence>
<reference evidence="11 12" key="1">
    <citation type="submission" date="2014-06" db="EMBL/GenBank/DDBJ databases">
        <title>The genome of the endonuclear symbiont Nucleicultrix amoebiphila.</title>
        <authorList>
            <person name="Schulz F."/>
            <person name="Horn M."/>
        </authorList>
    </citation>
    <scope>NUCLEOTIDE SEQUENCE [LARGE SCALE GENOMIC DNA]</scope>
    <source>
        <strain evidence="11 12">FS5</strain>
    </source>
</reference>
<sequence length="201" mass="22605">MAQNIVEYPEALGRMKKIVAHIQEGTGPETVWLLEHPSVYTLGTSSVKSDLLNPGDTPVFETGRGGKITYHGPGQRVGYVMLNLKSREPDLRRYIWTLEELLIRVLAEFTVKAERRSGRIGLWVVNTNQQEEKIAAIGVRIEKWVTYHGFALNVAPNLECFKGIIPCGLKDFGVTSLEKLGIKSPLREIDGALKKHFFELF</sequence>
<evidence type="ECO:0000256" key="5">
    <source>
        <dbReference type="HAMAP-Rule" id="MF_00013"/>
    </source>
</evidence>
<feature type="domain" description="BPL/LPL catalytic" evidence="10">
    <location>
        <begin position="25"/>
        <end position="201"/>
    </location>
</feature>
<evidence type="ECO:0000256" key="6">
    <source>
        <dbReference type="PIRNR" id="PIRNR016262"/>
    </source>
</evidence>
<comment type="function">
    <text evidence="4 5 6">Catalyzes the transfer of endogenously produced octanoic acid from octanoyl-acyl-carrier-protein onto the lipoyl domains of lipoate-dependent enzymes. Lipoyl-ACP can also act as a substrate although octanoyl-ACP is likely to be the physiological substrate.</text>
</comment>
<dbReference type="InterPro" id="IPR000544">
    <property type="entry name" value="Octanoyltransferase"/>
</dbReference>
<protein>
    <recommendedName>
        <fullName evidence="5 6">Octanoyltransferase</fullName>
        <ecNumber evidence="5 6">2.3.1.181</ecNumber>
    </recommendedName>
    <alternativeName>
        <fullName evidence="5">Lipoate-protein ligase B</fullName>
    </alternativeName>
    <alternativeName>
        <fullName evidence="5">Lipoyl/octanoyl transferase</fullName>
    </alternativeName>
    <alternativeName>
        <fullName evidence="5">Octanoyl-[acyl-carrier-protein]-protein N-octanoyltransferase</fullName>
    </alternativeName>
</protein>
<comment type="similarity">
    <text evidence="5 6">Belongs to the LipB family.</text>
</comment>
<gene>
    <name evidence="5" type="primary">lipB</name>
    <name evidence="11" type="ORF">GQ61_05400</name>
</gene>
<dbReference type="GO" id="GO:0005737">
    <property type="term" value="C:cytoplasm"/>
    <property type="evidence" value="ECO:0007669"/>
    <property type="project" value="UniProtKB-SubCell"/>
</dbReference>
<dbReference type="GO" id="GO:0033819">
    <property type="term" value="F:lipoyl(octanoyl) transferase activity"/>
    <property type="evidence" value="ECO:0007669"/>
    <property type="project" value="UniProtKB-EC"/>
</dbReference>
<feature type="binding site" evidence="5 8">
    <location>
        <begin position="136"/>
        <end position="138"/>
    </location>
    <ligand>
        <name>substrate</name>
    </ligand>
</feature>
<feature type="active site" description="Acyl-thioester intermediate" evidence="5 7">
    <location>
        <position position="167"/>
    </location>
</feature>
<dbReference type="PROSITE" id="PS01313">
    <property type="entry name" value="LIPB"/>
    <property type="match status" value="1"/>
</dbReference>
<dbReference type="NCBIfam" id="TIGR00214">
    <property type="entry name" value="lipB"/>
    <property type="match status" value="1"/>
</dbReference>
<dbReference type="NCBIfam" id="NF010921">
    <property type="entry name" value="PRK14341.1"/>
    <property type="match status" value="1"/>
</dbReference>
<dbReference type="CDD" id="cd16444">
    <property type="entry name" value="LipB"/>
    <property type="match status" value="1"/>
</dbReference>
<proteinExistence type="inferred from homology"/>
<dbReference type="Pfam" id="PF21948">
    <property type="entry name" value="LplA-B_cat"/>
    <property type="match status" value="1"/>
</dbReference>
<evidence type="ECO:0000256" key="4">
    <source>
        <dbReference type="ARBA" id="ARBA00024732"/>
    </source>
</evidence>
<evidence type="ECO:0000256" key="2">
    <source>
        <dbReference type="ARBA" id="ARBA00022679"/>
    </source>
</evidence>
<dbReference type="STRING" id="1414854.GQ61_05400"/>
<keyword evidence="2 5" id="KW-0808">Transferase</keyword>
<comment type="subcellular location">
    <subcellularLocation>
        <location evidence="5">Cytoplasm</location>
    </subcellularLocation>
</comment>
<dbReference type="EC" id="2.3.1.181" evidence="5 6"/>
<keyword evidence="5" id="KW-0963">Cytoplasm</keyword>
<evidence type="ECO:0000256" key="7">
    <source>
        <dbReference type="PIRSR" id="PIRSR016262-1"/>
    </source>
</evidence>
<accession>A0A1W6N4Y0</accession>
<comment type="catalytic activity">
    <reaction evidence="5 6">
        <text>octanoyl-[ACP] + L-lysyl-[protein] = N(6)-octanoyl-L-lysyl-[protein] + holo-[ACP] + H(+)</text>
        <dbReference type="Rhea" id="RHEA:17665"/>
        <dbReference type="Rhea" id="RHEA-COMP:9636"/>
        <dbReference type="Rhea" id="RHEA-COMP:9685"/>
        <dbReference type="Rhea" id="RHEA-COMP:9752"/>
        <dbReference type="Rhea" id="RHEA-COMP:9928"/>
        <dbReference type="ChEBI" id="CHEBI:15378"/>
        <dbReference type="ChEBI" id="CHEBI:29969"/>
        <dbReference type="ChEBI" id="CHEBI:64479"/>
        <dbReference type="ChEBI" id="CHEBI:78463"/>
        <dbReference type="ChEBI" id="CHEBI:78809"/>
        <dbReference type="EC" id="2.3.1.181"/>
    </reaction>
</comment>
<dbReference type="HAMAP" id="MF_00013">
    <property type="entry name" value="LipB"/>
    <property type="match status" value="1"/>
</dbReference>
<dbReference type="PANTHER" id="PTHR10993:SF7">
    <property type="entry name" value="LIPOYLTRANSFERASE 2, MITOCHONDRIAL-RELATED"/>
    <property type="match status" value="1"/>
</dbReference>
<evidence type="ECO:0000256" key="8">
    <source>
        <dbReference type="PIRSR" id="PIRSR016262-2"/>
    </source>
</evidence>
<dbReference type="InterPro" id="IPR020605">
    <property type="entry name" value="Octanoyltransferase_CS"/>
</dbReference>
<dbReference type="PIRSF" id="PIRSF016262">
    <property type="entry name" value="LPLase"/>
    <property type="match status" value="1"/>
</dbReference>
<name>A0A1W6N4Y0_9PROT</name>
<evidence type="ECO:0000256" key="1">
    <source>
        <dbReference type="ARBA" id="ARBA00004821"/>
    </source>
</evidence>
<comment type="pathway">
    <text evidence="1 5 6">Protein modification; protein lipoylation via endogenous pathway; protein N(6)-(lipoyl)lysine from octanoyl-[acyl-carrier-protein]: step 1/2.</text>
</comment>
<dbReference type="InterPro" id="IPR004143">
    <property type="entry name" value="BPL_LPL_catalytic"/>
</dbReference>
<evidence type="ECO:0000259" key="10">
    <source>
        <dbReference type="PROSITE" id="PS51733"/>
    </source>
</evidence>
<evidence type="ECO:0000313" key="12">
    <source>
        <dbReference type="Proteomes" id="UP000237351"/>
    </source>
</evidence>
<dbReference type="PROSITE" id="PS51733">
    <property type="entry name" value="BPL_LPL_CATALYTIC"/>
    <property type="match status" value="1"/>
</dbReference>
<evidence type="ECO:0000313" key="11">
    <source>
        <dbReference type="EMBL" id="ARN84818.1"/>
    </source>
</evidence>
<feature type="binding site" evidence="5 8">
    <location>
        <begin position="64"/>
        <end position="71"/>
    </location>
    <ligand>
        <name>substrate</name>
    </ligand>
</feature>
<dbReference type="Proteomes" id="UP000237351">
    <property type="component" value="Chromosome"/>
</dbReference>
<dbReference type="UniPathway" id="UPA00538">
    <property type="reaction ID" value="UER00592"/>
</dbReference>
<dbReference type="NCBIfam" id="NF010925">
    <property type="entry name" value="PRK14345.1"/>
    <property type="match status" value="1"/>
</dbReference>
<feature type="site" description="Lowers pKa of active site Cys" evidence="5 9">
    <location>
        <position position="133"/>
    </location>
</feature>